<evidence type="ECO:0000256" key="1">
    <source>
        <dbReference type="ARBA" id="ARBA00022801"/>
    </source>
</evidence>
<keyword evidence="3" id="KW-0812">Transmembrane</keyword>
<evidence type="ECO:0000313" key="5">
    <source>
        <dbReference type="Proteomes" id="UP000823989"/>
    </source>
</evidence>
<organism evidence="4 5">
    <name type="scientific">Candidatus Salinicoccus stercoripullorum</name>
    <dbReference type="NCBI Taxonomy" id="2838756"/>
    <lineage>
        <taxon>Bacteria</taxon>
        <taxon>Bacillati</taxon>
        <taxon>Bacillota</taxon>
        <taxon>Bacilli</taxon>
        <taxon>Bacillales</taxon>
        <taxon>Staphylococcaceae</taxon>
        <taxon>Salinicoccus</taxon>
    </lineage>
</organism>
<dbReference type="Proteomes" id="UP000823989">
    <property type="component" value="Unassembled WGS sequence"/>
</dbReference>
<protein>
    <submittedName>
        <fullName evidence="4">Sortase</fullName>
    </submittedName>
</protein>
<keyword evidence="3" id="KW-1133">Transmembrane helix</keyword>
<dbReference type="Pfam" id="PF04203">
    <property type="entry name" value="Sortase"/>
    <property type="match status" value="1"/>
</dbReference>
<feature type="transmembrane region" description="Helical" evidence="3">
    <location>
        <begin position="6"/>
        <end position="22"/>
    </location>
</feature>
<gene>
    <name evidence="4" type="ORF">H9891_01575</name>
</gene>
<evidence type="ECO:0000256" key="2">
    <source>
        <dbReference type="PIRSR" id="PIRSR605754-1"/>
    </source>
</evidence>
<reference evidence="4" key="2">
    <citation type="submission" date="2021-04" db="EMBL/GenBank/DDBJ databases">
        <authorList>
            <person name="Gilroy R."/>
        </authorList>
    </citation>
    <scope>NUCLEOTIDE SEQUENCE</scope>
    <source>
        <strain evidence="4">ChiHjej13B12-752</strain>
    </source>
</reference>
<name>A0A9D1QGN9_9STAP</name>
<dbReference type="AlphaFoldDB" id="A0A9D1QGN9"/>
<feature type="active site" description="Acyl-thioester intermediate" evidence="2">
    <location>
        <position position="193"/>
    </location>
</feature>
<evidence type="ECO:0000313" key="4">
    <source>
        <dbReference type="EMBL" id="HIW11847.1"/>
    </source>
</evidence>
<comment type="caution">
    <text evidence="4">The sequence shown here is derived from an EMBL/GenBank/DDBJ whole genome shotgun (WGS) entry which is preliminary data.</text>
</comment>
<sequence>MRVFLRLLGVAMIISAAVLFFWQDIREIFTDRVNDRIIEAYQNGESSVDVGGFESMVTGISTEAGDDDTEEAREGINIGEGMAGVLKIDSAGINEPVFEGPVTEEKMKNGVSFVNGTDHPDMQNIPIAGHRVEGAGIRFNYLDRASVGDRIEFITEDGTRVYEITDIFDVNPSQVEVMDQREGQPQQLTLITCEDYNPETLLFEKRMIVKATIVE</sequence>
<keyword evidence="3" id="KW-0472">Membrane</keyword>
<dbReference type="EMBL" id="DXHR01000003">
    <property type="protein sequence ID" value="HIW11847.1"/>
    <property type="molecule type" value="Genomic_DNA"/>
</dbReference>
<feature type="active site" description="Proton donor/acceptor" evidence="2">
    <location>
        <position position="130"/>
    </location>
</feature>
<proteinExistence type="predicted"/>
<dbReference type="InterPro" id="IPR023365">
    <property type="entry name" value="Sortase_dom-sf"/>
</dbReference>
<dbReference type="InterPro" id="IPR005754">
    <property type="entry name" value="Sortase"/>
</dbReference>
<dbReference type="SUPFAM" id="SSF63817">
    <property type="entry name" value="Sortase"/>
    <property type="match status" value="1"/>
</dbReference>
<evidence type="ECO:0000256" key="3">
    <source>
        <dbReference type="SAM" id="Phobius"/>
    </source>
</evidence>
<reference evidence="4" key="1">
    <citation type="journal article" date="2021" name="PeerJ">
        <title>Extensive microbial diversity within the chicken gut microbiome revealed by metagenomics and culture.</title>
        <authorList>
            <person name="Gilroy R."/>
            <person name="Ravi A."/>
            <person name="Getino M."/>
            <person name="Pursley I."/>
            <person name="Horton D.L."/>
            <person name="Alikhan N.F."/>
            <person name="Baker D."/>
            <person name="Gharbi K."/>
            <person name="Hall N."/>
            <person name="Watson M."/>
            <person name="Adriaenssens E.M."/>
            <person name="Foster-Nyarko E."/>
            <person name="Jarju S."/>
            <person name="Secka A."/>
            <person name="Antonio M."/>
            <person name="Oren A."/>
            <person name="Chaudhuri R.R."/>
            <person name="La Ragione R."/>
            <person name="Hildebrand F."/>
            <person name="Pallen M.J."/>
        </authorList>
    </citation>
    <scope>NUCLEOTIDE SEQUENCE</scope>
    <source>
        <strain evidence="4">ChiHjej13B12-752</strain>
    </source>
</reference>
<dbReference type="GO" id="GO:0016787">
    <property type="term" value="F:hydrolase activity"/>
    <property type="evidence" value="ECO:0007669"/>
    <property type="project" value="UniProtKB-KW"/>
</dbReference>
<dbReference type="Gene3D" id="2.40.260.10">
    <property type="entry name" value="Sortase"/>
    <property type="match status" value="1"/>
</dbReference>
<dbReference type="NCBIfam" id="TIGR01076">
    <property type="entry name" value="sortase_fam"/>
    <property type="match status" value="1"/>
</dbReference>
<keyword evidence="1" id="KW-0378">Hydrolase</keyword>
<accession>A0A9D1QGN9</accession>